<keyword evidence="2" id="KW-0812">Transmembrane</keyword>
<dbReference type="GO" id="GO:0005245">
    <property type="term" value="F:voltage-gated calcium channel activity"/>
    <property type="evidence" value="ECO:0007669"/>
    <property type="project" value="TreeGrafter"/>
</dbReference>
<protein>
    <recommendedName>
        <fullName evidence="3">VWFA domain-containing protein</fullName>
    </recommendedName>
</protein>
<dbReference type="SUPFAM" id="SSF53300">
    <property type="entry name" value="vWA-like"/>
    <property type="match status" value="1"/>
</dbReference>
<feature type="domain" description="VWFA" evidence="3">
    <location>
        <begin position="96"/>
        <end position="315"/>
    </location>
</feature>
<gene>
    <name evidence="4" type="ORF">MCOR_31662</name>
</gene>
<dbReference type="PROSITE" id="PS50234">
    <property type="entry name" value="VWFA"/>
    <property type="match status" value="1"/>
</dbReference>
<evidence type="ECO:0000313" key="4">
    <source>
        <dbReference type="EMBL" id="CAC5397204.1"/>
    </source>
</evidence>
<dbReference type="Proteomes" id="UP000507470">
    <property type="component" value="Unassembled WGS sequence"/>
</dbReference>
<dbReference type="InterPro" id="IPR002035">
    <property type="entry name" value="VWF_A"/>
</dbReference>
<feature type="region of interest" description="Disordered" evidence="1">
    <location>
        <begin position="940"/>
        <end position="980"/>
    </location>
</feature>
<dbReference type="OrthoDB" id="10054666at2759"/>
<dbReference type="GO" id="GO:0005891">
    <property type="term" value="C:voltage-gated calcium channel complex"/>
    <property type="evidence" value="ECO:0007669"/>
    <property type="project" value="TreeGrafter"/>
</dbReference>
<dbReference type="PANTHER" id="PTHR10166:SF37">
    <property type="entry name" value="STOLID, ISOFORM H"/>
    <property type="match status" value="1"/>
</dbReference>
<dbReference type="Gene3D" id="3.30.450.20">
    <property type="entry name" value="PAS domain"/>
    <property type="match status" value="1"/>
</dbReference>
<evidence type="ECO:0000313" key="5">
    <source>
        <dbReference type="Proteomes" id="UP000507470"/>
    </source>
</evidence>
<dbReference type="Gene3D" id="3.40.50.410">
    <property type="entry name" value="von Willebrand factor, type A domain"/>
    <property type="match status" value="1"/>
</dbReference>
<name>A0A6J8CQ28_MYTCO</name>
<keyword evidence="2" id="KW-0472">Membrane</keyword>
<keyword evidence="2" id="KW-1133">Transmembrane helix</keyword>
<evidence type="ECO:0000256" key="2">
    <source>
        <dbReference type="SAM" id="Phobius"/>
    </source>
</evidence>
<dbReference type="Pfam" id="PF13768">
    <property type="entry name" value="VWA_3"/>
    <property type="match status" value="1"/>
</dbReference>
<dbReference type="InterPro" id="IPR051173">
    <property type="entry name" value="Ca_channel_alpha-2/delta"/>
</dbReference>
<sequence>MVYEGRLRQVVNKNIPCIGSRNSTTIPKIDAEKIFPVFKDNYQTVPSVLWQYYADIDGDFVEYPDSNSHQCDKNGNIISPLTEDWFAVKHTKTEKNLVIVYDVGSNTESTVDSQGRKFSEVVKEAIKQTLQTLTPNDKVNIIAFNGTAQIINMCKNKLFIANQRNKDILSQFVTTMGKPGGKSDYSVGLEAAYKILETENADKQNNPTYVSDMIMFITDGKTPTVNTTKLFTVIENHQKAIGRSVSHAVFSLDSSSKQVKQILTNIAEQHVPNWPVGLNITVRPTGVSNQNGIIYFFPDLKGFPIGVAKEFTSSIPVTANTDKEYTVIAPVIEDKLGLKMTISVPVIDKLSNNSVTGTAAIDVSMATMFTEIEDFVLGVHSYAFLLEKRHGHVLLHPKLKDPANTIHDEGEDNIFPSIQTLEPNLSQEQIKKITTEGKIGSFSAKTKPGRSTFMSNINMPLQDSTVMYQHLDGTQFVMVMVMFHSDSVVPKMNAIPPGNHIKNAPYHRVDISHSFPVCSIDGHFVAPATTTVKFSPSVFVDSEVYKFREENPSEVGTISDFLSGRNNTNIIKEVIKKEILHSLIETQSLIDYWRNSRNKVIERFFGSPSGVFRMYPGVALSNTFDHIQYKWYKKSVARNQDIMFTSGKISEFTTKDVMILSRALSENMDSKDPGTVTSLQGVVGATLTHSQLTAMLINNVDDCTMKGLECHIIDNNGYFLTFGTERQNGKYNSHLTQKFPWLASQLIRKKLLKHVWCTSMSEGNHELSYSIQIPVIEHDVGAADVCRRYVIGAVNGTNLFILVVNGRGENKCTESKQQTEVCESCGATFGKCSQCINGNQLSCQCPCYCEVDFDQCSSQFNDTNSITFPHSACYYEPLYRKLTEVNQPKPVISCKVPCQAIEEETKCKTLVHCKWDTTLQFSLCVYAEVTTTATPTRTTRKLNLPTKKPNLPTKKPNIPTKKLGLPTKKPNIPSKTSNLPSISSNSILSHTHKVPPKPIHTHKIPPGPTKKIETNKSPTPLGTSIAGSSTLVISPTMNMVKDTKSGGDNTGLIVGLVLAVIILTALIVFIAWRFYGKNIQKALGNTTAGKYVRRNSVVDRVMFSKVNEEIITSKGPAATSVPYGQMD</sequence>
<keyword evidence="5" id="KW-1185">Reference proteome</keyword>
<evidence type="ECO:0000259" key="3">
    <source>
        <dbReference type="PROSITE" id="PS50234"/>
    </source>
</evidence>
<evidence type="ECO:0000256" key="1">
    <source>
        <dbReference type="SAM" id="MobiDB-lite"/>
    </source>
</evidence>
<dbReference type="InterPro" id="IPR036465">
    <property type="entry name" value="vWFA_dom_sf"/>
</dbReference>
<organism evidence="4 5">
    <name type="scientific">Mytilus coruscus</name>
    <name type="common">Sea mussel</name>
    <dbReference type="NCBI Taxonomy" id="42192"/>
    <lineage>
        <taxon>Eukaryota</taxon>
        <taxon>Metazoa</taxon>
        <taxon>Spiralia</taxon>
        <taxon>Lophotrochozoa</taxon>
        <taxon>Mollusca</taxon>
        <taxon>Bivalvia</taxon>
        <taxon>Autobranchia</taxon>
        <taxon>Pteriomorphia</taxon>
        <taxon>Mytilida</taxon>
        <taxon>Mytiloidea</taxon>
        <taxon>Mytilidae</taxon>
        <taxon>Mytilinae</taxon>
        <taxon>Mytilus</taxon>
    </lineage>
</organism>
<proteinExistence type="predicted"/>
<reference evidence="4 5" key="1">
    <citation type="submission" date="2020-06" db="EMBL/GenBank/DDBJ databases">
        <authorList>
            <person name="Li R."/>
            <person name="Bekaert M."/>
        </authorList>
    </citation>
    <scope>NUCLEOTIDE SEQUENCE [LARGE SCALE GENOMIC DNA]</scope>
    <source>
        <strain evidence="5">wild</strain>
    </source>
</reference>
<accession>A0A6J8CQ28</accession>
<dbReference type="AlphaFoldDB" id="A0A6J8CQ28"/>
<dbReference type="PANTHER" id="PTHR10166">
    <property type="entry name" value="VOLTAGE-DEPENDENT CALCIUM CHANNEL SUBUNIT ALPHA-2/DELTA-RELATED"/>
    <property type="match status" value="1"/>
</dbReference>
<feature type="transmembrane region" description="Helical" evidence="2">
    <location>
        <begin position="1051"/>
        <end position="1072"/>
    </location>
</feature>
<dbReference type="EMBL" id="CACVKT020005666">
    <property type="protein sequence ID" value="CAC5397204.1"/>
    <property type="molecule type" value="Genomic_DNA"/>
</dbReference>